<evidence type="ECO:0000313" key="5">
    <source>
        <dbReference type="EMBL" id="SFD66311.1"/>
    </source>
</evidence>
<dbReference type="Pfam" id="PF00149">
    <property type="entry name" value="Metallophos"/>
    <property type="match status" value="1"/>
</dbReference>
<dbReference type="SUPFAM" id="SSF56300">
    <property type="entry name" value="Metallo-dependent phosphatases"/>
    <property type="match status" value="1"/>
</dbReference>
<dbReference type="STRING" id="54.SAMN02745121_01008"/>
<sequence>MDMKMVSRIAHGTVLAAVLAGGCSDDGGTGAGTQNVDTTAQTTDTSGATQSPGPTSNPDPTGSSDGTQSGGQTTTTSEPDPTAGPTTTPPTSTTSTTTTATATTSPDTTTTTNATASSTTGDETTGGVNNVVRFVVLGDVGEGNEDQYQVADAIIAVCEQRGCDWAMLTGDNFYDSGVDGVDDPQWQEKFELPYMGITFPIYAVLGNHDYGGNGIGVDFDTSKSDYQVEYTQHSELWRMPDKYYSWKQAHAEFWGLDTNQVMTDPFNGSSDDQQAWLDQTLAASTATWKIAFGHHPYLSNGEHGNAGDYEDLEGIPLPFVAGENVKEFMEESVCGKIDVYICGHDHTMQWLQAQCGTEFIVAGAGSKANGLPGNNPQHFQVPEMEGFTWVELNDNSFTGVIFDKNGNELYSRTFSK</sequence>
<dbReference type="PANTHER" id="PTHR10161:SF14">
    <property type="entry name" value="TARTRATE-RESISTANT ACID PHOSPHATASE TYPE 5"/>
    <property type="match status" value="1"/>
</dbReference>
<keyword evidence="2" id="KW-0378">Hydrolase</keyword>
<evidence type="ECO:0000256" key="1">
    <source>
        <dbReference type="ARBA" id="ARBA00022729"/>
    </source>
</evidence>
<dbReference type="Proteomes" id="UP000199400">
    <property type="component" value="Unassembled WGS sequence"/>
</dbReference>
<keyword evidence="1" id="KW-0732">Signal</keyword>
<dbReference type="PANTHER" id="PTHR10161">
    <property type="entry name" value="TARTRATE-RESISTANT ACID PHOSPHATASE TYPE 5"/>
    <property type="match status" value="1"/>
</dbReference>
<accession>A0A1I1U611</accession>
<dbReference type="Gene3D" id="3.60.21.10">
    <property type="match status" value="1"/>
</dbReference>
<dbReference type="InterPro" id="IPR004843">
    <property type="entry name" value="Calcineurin-like_PHP"/>
</dbReference>
<dbReference type="EMBL" id="FOMX01000003">
    <property type="protein sequence ID" value="SFD66311.1"/>
    <property type="molecule type" value="Genomic_DNA"/>
</dbReference>
<organism evidence="5 6">
    <name type="scientific">Nannocystis exedens</name>
    <dbReference type="NCBI Taxonomy" id="54"/>
    <lineage>
        <taxon>Bacteria</taxon>
        <taxon>Pseudomonadati</taxon>
        <taxon>Myxococcota</taxon>
        <taxon>Polyangia</taxon>
        <taxon>Nannocystales</taxon>
        <taxon>Nannocystaceae</taxon>
        <taxon>Nannocystis</taxon>
    </lineage>
</organism>
<protein>
    <submittedName>
        <fullName evidence="5">Calcineurin-like phosphoesterase</fullName>
    </submittedName>
</protein>
<keyword evidence="6" id="KW-1185">Reference proteome</keyword>
<evidence type="ECO:0000313" key="6">
    <source>
        <dbReference type="Proteomes" id="UP000199400"/>
    </source>
</evidence>
<name>A0A1I1U611_9BACT</name>
<evidence type="ECO:0000259" key="4">
    <source>
        <dbReference type="Pfam" id="PF00149"/>
    </source>
</evidence>
<dbReference type="PROSITE" id="PS51257">
    <property type="entry name" value="PROKAR_LIPOPROTEIN"/>
    <property type="match status" value="1"/>
</dbReference>
<evidence type="ECO:0000256" key="2">
    <source>
        <dbReference type="ARBA" id="ARBA00022801"/>
    </source>
</evidence>
<dbReference type="InterPro" id="IPR051558">
    <property type="entry name" value="Metallophosphoesterase_PAP"/>
</dbReference>
<reference evidence="6" key="1">
    <citation type="submission" date="2016-10" db="EMBL/GenBank/DDBJ databases">
        <authorList>
            <person name="Varghese N."/>
            <person name="Submissions S."/>
        </authorList>
    </citation>
    <scope>NUCLEOTIDE SEQUENCE [LARGE SCALE GENOMIC DNA]</scope>
    <source>
        <strain evidence="6">ATCC 25963</strain>
    </source>
</reference>
<dbReference type="InterPro" id="IPR029052">
    <property type="entry name" value="Metallo-depent_PP-like"/>
</dbReference>
<proteinExistence type="predicted"/>
<dbReference type="AlphaFoldDB" id="A0A1I1U611"/>
<feature type="compositionally biased region" description="Low complexity" evidence="3">
    <location>
        <begin position="61"/>
        <end position="120"/>
    </location>
</feature>
<gene>
    <name evidence="5" type="ORF">SAMN02745121_01008</name>
</gene>
<feature type="compositionally biased region" description="Low complexity" evidence="3">
    <location>
        <begin position="37"/>
        <end position="51"/>
    </location>
</feature>
<feature type="region of interest" description="Disordered" evidence="3">
    <location>
        <begin position="28"/>
        <end position="126"/>
    </location>
</feature>
<evidence type="ECO:0000256" key="3">
    <source>
        <dbReference type="SAM" id="MobiDB-lite"/>
    </source>
</evidence>
<feature type="domain" description="Calcineurin-like phosphoesterase" evidence="4">
    <location>
        <begin position="133"/>
        <end position="347"/>
    </location>
</feature>
<dbReference type="GO" id="GO:0016787">
    <property type="term" value="F:hydrolase activity"/>
    <property type="evidence" value="ECO:0007669"/>
    <property type="project" value="UniProtKB-KW"/>
</dbReference>